<protein>
    <submittedName>
        <fullName evidence="3">Diguanylate cyclase</fullName>
    </submittedName>
</protein>
<evidence type="ECO:0000256" key="1">
    <source>
        <dbReference type="SAM" id="Phobius"/>
    </source>
</evidence>
<comment type="caution">
    <text evidence="3">The sequence shown here is derived from an EMBL/GenBank/DDBJ whole genome shotgun (WGS) entry which is preliminary data.</text>
</comment>
<evidence type="ECO:0000259" key="2">
    <source>
        <dbReference type="PROSITE" id="PS50887"/>
    </source>
</evidence>
<dbReference type="Proteomes" id="UP000053797">
    <property type="component" value="Unassembled WGS sequence"/>
</dbReference>
<name>A0A0V8GI75_9BACL</name>
<dbReference type="PROSITE" id="PS50887">
    <property type="entry name" value="GGDEF"/>
    <property type="match status" value="1"/>
</dbReference>
<dbReference type="InterPro" id="IPR029787">
    <property type="entry name" value="Nucleotide_cyclase"/>
</dbReference>
<reference evidence="3 4" key="1">
    <citation type="journal article" date="2015" name="Int. J. Syst. Evol. Microbiol.">
        <title>Exiguobacterium enclense sp. nov., isolated from sediment.</title>
        <authorList>
            <person name="Dastager S.G."/>
            <person name="Mawlankar R."/>
            <person name="Sonalkar V.V."/>
            <person name="Thorat M.N."/>
            <person name="Mual P."/>
            <person name="Verma A."/>
            <person name="Krishnamurthi S."/>
            <person name="Tang S.K."/>
            <person name="Li W.J."/>
        </authorList>
    </citation>
    <scope>NUCLEOTIDE SEQUENCE [LARGE SCALE GENOMIC DNA]</scope>
    <source>
        <strain evidence="3 4">NIO-1109</strain>
    </source>
</reference>
<dbReference type="RefSeq" id="WP_058264506.1">
    <property type="nucleotide sequence ID" value="NZ_FMYN01000001.1"/>
</dbReference>
<dbReference type="NCBIfam" id="TIGR00254">
    <property type="entry name" value="GGDEF"/>
    <property type="match status" value="1"/>
</dbReference>
<dbReference type="InterPro" id="IPR000014">
    <property type="entry name" value="PAS"/>
</dbReference>
<dbReference type="PANTHER" id="PTHR44757:SF2">
    <property type="entry name" value="BIOFILM ARCHITECTURE MAINTENANCE PROTEIN MBAA"/>
    <property type="match status" value="1"/>
</dbReference>
<gene>
    <name evidence="3" type="ORF">AS033_00240</name>
</gene>
<feature type="transmembrane region" description="Helical" evidence="1">
    <location>
        <begin position="205"/>
        <end position="225"/>
    </location>
</feature>
<dbReference type="CDD" id="cd01949">
    <property type="entry name" value="GGDEF"/>
    <property type="match status" value="1"/>
</dbReference>
<keyword evidence="1" id="KW-0472">Membrane</keyword>
<keyword evidence="1" id="KW-0812">Transmembrane</keyword>
<accession>A0A0V8GI75</accession>
<dbReference type="Pfam" id="PF00990">
    <property type="entry name" value="GGDEF"/>
    <property type="match status" value="1"/>
</dbReference>
<feature type="transmembrane region" description="Helical" evidence="1">
    <location>
        <begin position="66"/>
        <end position="87"/>
    </location>
</feature>
<dbReference type="NCBIfam" id="TIGR00229">
    <property type="entry name" value="sensory_box"/>
    <property type="match status" value="1"/>
</dbReference>
<dbReference type="InterPro" id="IPR043128">
    <property type="entry name" value="Rev_trsase/Diguanyl_cyclase"/>
</dbReference>
<dbReference type="Gene3D" id="3.30.450.20">
    <property type="entry name" value="PAS domain"/>
    <property type="match status" value="1"/>
</dbReference>
<dbReference type="OrthoDB" id="9759607at2"/>
<feature type="transmembrane region" description="Helical" evidence="1">
    <location>
        <begin position="139"/>
        <end position="163"/>
    </location>
</feature>
<evidence type="ECO:0000313" key="3">
    <source>
        <dbReference type="EMBL" id="KSU49830.1"/>
    </source>
</evidence>
<dbReference type="EMBL" id="LNQL01000001">
    <property type="protein sequence ID" value="KSU49830.1"/>
    <property type="molecule type" value="Genomic_DNA"/>
</dbReference>
<sequence>MPSLFLFTIVYLIPTFIMFYMSIDIFLRNPSRPQHRLLSLFTFAYGMLFLGEFFRNASPIEFSPAFVTYWFGNAGLIVFSTSLHFIFRVSNLWKRMPRLLYPWIFYLPMGVVLTTYVFQTNVINSQQFTQVGQFIYPEFNTQCLVTMTIGNIFHLLVIGLLVYARTHLKDARRGIINVLLSVAILVLAWDIVFGYWSFYGIMPPYAYMYGGLFWAGALAIAMRRFDYLASYQKRFATLYNLNPSAILLLDRDGRIESANPAAHRLFETDDLTACTFSTYLPDKKQADWSLHYMTHFLSQRKFNEFETKILTAQQQERYVVMDADFVFIEQELHGMLLIRDIQSFKEAEQTIRFFAYHDPLTKIANRRSFYERAAQELLELDHIAIIVVDLDSFKAINDTYGHQIGDAFLIHIARLLEHHAEQNGFAARVGGDEFFLLYRHPSVATLHTYAADLLTYLQDNPYRFAEETIEIRTSIGLSYSPNHGVDLDTLIQHADQAMYRVKHAGKNDYFIHDTMDSTQRS</sequence>
<feature type="transmembrane region" description="Helical" evidence="1">
    <location>
        <begin position="99"/>
        <end position="119"/>
    </location>
</feature>
<dbReference type="InterPro" id="IPR052155">
    <property type="entry name" value="Biofilm_reg_signaling"/>
</dbReference>
<dbReference type="SMART" id="SM00267">
    <property type="entry name" value="GGDEF"/>
    <property type="match status" value="1"/>
</dbReference>
<proteinExistence type="predicted"/>
<feature type="domain" description="GGDEF" evidence="2">
    <location>
        <begin position="381"/>
        <end position="514"/>
    </location>
</feature>
<feature type="transmembrane region" description="Helical" evidence="1">
    <location>
        <begin position="37"/>
        <end position="54"/>
    </location>
</feature>
<dbReference type="SUPFAM" id="SSF55785">
    <property type="entry name" value="PYP-like sensor domain (PAS domain)"/>
    <property type="match status" value="1"/>
</dbReference>
<dbReference type="InterPro" id="IPR000160">
    <property type="entry name" value="GGDEF_dom"/>
</dbReference>
<dbReference type="PANTHER" id="PTHR44757">
    <property type="entry name" value="DIGUANYLATE CYCLASE DGCP"/>
    <property type="match status" value="1"/>
</dbReference>
<dbReference type="AlphaFoldDB" id="A0A0V8GI75"/>
<organism evidence="3 4">
    <name type="scientific">Exiguobacterium indicum</name>
    <dbReference type="NCBI Taxonomy" id="296995"/>
    <lineage>
        <taxon>Bacteria</taxon>
        <taxon>Bacillati</taxon>
        <taxon>Bacillota</taxon>
        <taxon>Bacilli</taxon>
        <taxon>Bacillales</taxon>
        <taxon>Bacillales Family XII. Incertae Sedis</taxon>
        <taxon>Exiguobacterium</taxon>
    </lineage>
</organism>
<evidence type="ECO:0000313" key="4">
    <source>
        <dbReference type="Proteomes" id="UP000053797"/>
    </source>
</evidence>
<dbReference type="Pfam" id="PF13188">
    <property type="entry name" value="PAS_8"/>
    <property type="match status" value="1"/>
</dbReference>
<keyword evidence="1" id="KW-1133">Transmembrane helix</keyword>
<feature type="transmembrane region" description="Helical" evidence="1">
    <location>
        <begin position="175"/>
        <end position="199"/>
    </location>
</feature>
<feature type="transmembrane region" description="Helical" evidence="1">
    <location>
        <begin position="6"/>
        <end position="25"/>
    </location>
</feature>
<dbReference type="SUPFAM" id="SSF55073">
    <property type="entry name" value="Nucleotide cyclase"/>
    <property type="match status" value="1"/>
</dbReference>
<dbReference type="Gene3D" id="3.30.70.270">
    <property type="match status" value="1"/>
</dbReference>
<dbReference type="InterPro" id="IPR035965">
    <property type="entry name" value="PAS-like_dom_sf"/>
</dbReference>